<reference evidence="2" key="1">
    <citation type="journal article" date="2023" name="Mol. Phylogenet. Evol.">
        <title>Genome-scale phylogeny and comparative genomics of the fungal order Sordariales.</title>
        <authorList>
            <person name="Hensen N."/>
            <person name="Bonometti L."/>
            <person name="Westerberg I."/>
            <person name="Brannstrom I.O."/>
            <person name="Guillou S."/>
            <person name="Cros-Aarteil S."/>
            <person name="Calhoun S."/>
            <person name="Haridas S."/>
            <person name="Kuo A."/>
            <person name="Mondo S."/>
            <person name="Pangilinan J."/>
            <person name="Riley R."/>
            <person name="LaButti K."/>
            <person name="Andreopoulos B."/>
            <person name="Lipzen A."/>
            <person name="Chen C."/>
            <person name="Yan M."/>
            <person name="Daum C."/>
            <person name="Ng V."/>
            <person name="Clum A."/>
            <person name="Steindorff A."/>
            <person name="Ohm R.A."/>
            <person name="Martin F."/>
            <person name="Silar P."/>
            <person name="Natvig D.O."/>
            <person name="Lalanne C."/>
            <person name="Gautier V."/>
            <person name="Ament-Velasquez S.L."/>
            <person name="Kruys A."/>
            <person name="Hutchinson M.I."/>
            <person name="Powell A.J."/>
            <person name="Barry K."/>
            <person name="Miller A.N."/>
            <person name="Grigoriev I.V."/>
            <person name="Debuchy R."/>
            <person name="Gladieux P."/>
            <person name="Hiltunen Thoren M."/>
            <person name="Johannesson H."/>
        </authorList>
    </citation>
    <scope>NUCLEOTIDE SEQUENCE [LARGE SCALE GENOMIC DNA]</scope>
    <source>
        <strain evidence="2">CBS 340.73</strain>
    </source>
</reference>
<organism evidence="1 2">
    <name type="scientific">Diplogelasinospora grovesii</name>
    <dbReference type="NCBI Taxonomy" id="303347"/>
    <lineage>
        <taxon>Eukaryota</taxon>
        <taxon>Fungi</taxon>
        <taxon>Dikarya</taxon>
        <taxon>Ascomycota</taxon>
        <taxon>Pezizomycotina</taxon>
        <taxon>Sordariomycetes</taxon>
        <taxon>Sordariomycetidae</taxon>
        <taxon>Sordariales</taxon>
        <taxon>Diplogelasinosporaceae</taxon>
        <taxon>Diplogelasinospora</taxon>
    </lineage>
</organism>
<dbReference type="AlphaFoldDB" id="A0AAN6N6G2"/>
<dbReference type="EMBL" id="MU853825">
    <property type="protein sequence ID" value="KAK3938633.1"/>
    <property type="molecule type" value="Genomic_DNA"/>
</dbReference>
<evidence type="ECO:0000313" key="1">
    <source>
        <dbReference type="EMBL" id="KAK3938633.1"/>
    </source>
</evidence>
<comment type="caution">
    <text evidence="1">The sequence shown here is derived from an EMBL/GenBank/DDBJ whole genome shotgun (WGS) entry which is preliminary data.</text>
</comment>
<evidence type="ECO:0000313" key="2">
    <source>
        <dbReference type="Proteomes" id="UP001303473"/>
    </source>
</evidence>
<dbReference type="Proteomes" id="UP001303473">
    <property type="component" value="Unassembled WGS sequence"/>
</dbReference>
<gene>
    <name evidence="1" type="ORF">QBC46DRAFT_439856</name>
</gene>
<proteinExistence type="predicted"/>
<keyword evidence="2" id="KW-1185">Reference proteome</keyword>
<sequence length="221" mass="24065">MDPEASPVLRPQDETGNSFVRDRFHHQIHQHGNELVSFVAEELRGTPPGMSITLTHLEWASQVNWIWLVGCADDATEQAVLRFFQTDAGKRALVSEGPDPIEFKLGVAALRLPVSQAEDLVLPAHLTAAASPLQGDKDVKILSKSQPYPICVSTGTSGWLQVPPHLQLSQVLSLRLKEETQPDTEDLRSWLVDIDASTAYGHVAAFVGAQGVLVTPLTGHV</sequence>
<protein>
    <submittedName>
        <fullName evidence="1">Uncharacterized protein</fullName>
    </submittedName>
</protein>
<name>A0AAN6N6G2_9PEZI</name>
<accession>A0AAN6N6G2</accession>